<reference evidence="2 3" key="1">
    <citation type="submission" date="2014-09" db="EMBL/GenBank/DDBJ databases">
        <title>High-quality draft genome sequence of Kocuria marina SO9-6, an actinobacterium isolated from a copper mine.</title>
        <authorList>
            <person name="Castro D.B."/>
            <person name="Pereira L.B."/>
            <person name="Silva M.V."/>
            <person name="Silva B.P."/>
            <person name="Zanardi B.R."/>
            <person name="Carlos C."/>
            <person name="Belgini D.R."/>
            <person name="Limache E.G."/>
            <person name="Lacerda G.V."/>
            <person name="Nery M.B."/>
            <person name="Gomes M.B."/>
            <person name="Souza S."/>
            <person name="Silva T.M."/>
            <person name="Rodrigues V.D."/>
            <person name="Paulino L.C."/>
            <person name="Vicentini R."/>
            <person name="Ferraz L.F."/>
            <person name="Ottoboni L.M."/>
        </authorList>
    </citation>
    <scope>NUCLEOTIDE SEQUENCE [LARGE SCALE GENOMIC DNA]</scope>
    <source>
        <strain evidence="2 3">SO9-6</strain>
    </source>
</reference>
<dbReference type="RefSeq" id="WP_035964900.1">
    <property type="nucleotide sequence ID" value="NZ_JROM01000045.1"/>
</dbReference>
<proteinExistence type="predicted"/>
<dbReference type="AlphaFoldDB" id="A0A0B0D780"/>
<dbReference type="Proteomes" id="UP000030664">
    <property type="component" value="Unassembled WGS sequence"/>
</dbReference>
<sequence length="289" mass="32520">MAINFSLSNKRPEDPLESWGGRPWHGWVPEADPEEIWANNRGIWRFGSRVEEERIATFSRQGEIVLVAAITGIEDVGPEFQANGVRRRALQGHVLPAGHPVHEALIGRSLPRHRVELTYHDTSEQDAMLAAGTGRTATEEQALLEAPEQGRVMDRQRRKALEDAAQHRLETYYRDRGWDVEDVRFDGPYDAIARKNGQTLYLEAKGTQSNGTTVTVTAGEVTHARQHPGECIIGILSGLRFTDNGELDDSNAEFTLRQWCPAEEDLQAIEYRWNAPPTTAFHWEEASDS</sequence>
<dbReference type="InterPro" id="IPR024975">
    <property type="entry name" value="NOV_C"/>
</dbReference>
<evidence type="ECO:0000313" key="2">
    <source>
        <dbReference type="EMBL" id="KHE73826.1"/>
    </source>
</evidence>
<name>A0A0B0D780_9MICC</name>
<comment type="caution">
    <text evidence="2">The sequence shown here is derived from an EMBL/GenBank/DDBJ whole genome shotgun (WGS) entry which is preliminary data.</text>
</comment>
<organism evidence="2 3">
    <name type="scientific">Kocuria marina</name>
    <dbReference type="NCBI Taxonomy" id="223184"/>
    <lineage>
        <taxon>Bacteria</taxon>
        <taxon>Bacillati</taxon>
        <taxon>Actinomycetota</taxon>
        <taxon>Actinomycetes</taxon>
        <taxon>Micrococcales</taxon>
        <taxon>Micrococcaceae</taxon>
        <taxon>Kocuria</taxon>
    </lineage>
</organism>
<dbReference type="Pfam" id="PF13020">
    <property type="entry name" value="NOV_C"/>
    <property type="match status" value="1"/>
</dbReference>
<dbReference type="eggNOG" id="ENOG502ZDG4">
    <property type="taxonomic scope" value="Bacteria"/>
</dbReference>
<gene>
    <name evidence="2" type="ORF">AS25_10350</name>
</gene>
<feature type="domain" description="Protein NO VEIN C-terminal" evidence="1">
    <location>
        <begin position="162"/>
        <end position="229"/>
    </location>
</feature>
<accession>A0A0B0D780</accession>
<evidence type="ECO:0000259" key="1">
    <source>
        <dbReference type="Pfam" id="PF13020"/>
    </source>
</evidence>
<protein>
    <recommendedName>
        <fullName evidence="1">Protein NO VEIN C-terminal domain-containing protein</fullName>
    </recommendedName>
</protein>
<dbReference type="EMBL" id="JROM01000045">
    <property type="protein sequence ID" value="KHE73826.1"/>
    <property type="molecule type" value="Genomic_DNA"/>
</dbReference>
<evidence type="ECO:0000313" key="3">
    <source>
        <dbReference type="Proteomes" id="UP000030664"/>
    </source>
</evidence>